<dbReference type="NCBIfam" id="TIGR01783">
    <property type="entry name" value="TonB-siderophor"/>
    <property type="match status" value="1"/>
</dbReference>
<keyword evidence="7 17" id="KW-0732">Signal</keyword>
<evidence type="ECO:0000259" key="19">
    <source>
        <dbReference type="Pfam" id="PF07715"/>
    </source>
</evidence>
<evidence type="ECO:0000256" key="10">
    <source>
        <dbReference type="ARBA" id="ARBA00023077"/>
    </source>
</evidence>
<evidence type="ECO:0000256" key="12">
    <source>
        <dbReference type="ARBA" id="ARBA00023170"/>
    </source>
</evidence>
<feature type="compositionally biased region" description="Polar residues" evidence="16">
    <location>
        <begin position="265"/>
        <end position="275"/>
    </location>
</feature>
<feature type="domain" description="TonB-dependent receptor plug" evidence="19">
    <location>
        <begin position="56"/>
        <end position="156"/>
    </location>
</feature>
<dbReference type="Gene3D" id="2.170.130.10">
    <property type="entry name" value="TonB-dependent receptor, plug domain"/>
    <property type="match status" value="1"/>
</dbReference>
<dbReference type="InterPro" id="IPR039426">
    <property type="entry name" value="TonB-dep_rcpt-like"/>
</dbReference>
<dbReference type="GO" id="GO:0015344">
    <property type="term" value="F:siderophore uptake transmembrane transporter activity"/>
    <property type="evidence" value="ECO:0007669"/>
    <property type="project" value="TreeGrafter"/>
</dbReference>
<keyword evidence="3 14" id="KW-0813">Transport</keyword>
<gene>
    <name evidence="20" type="ORF">SAMN05421647_109228</name>
</gene>
<evidence type="ECO:0000256" key="11">
    <source>
        <dbReference type="ARBA" id="ARBA00023136"/>
    </source>
</evidence>
<keyword evidence="5" id="KW-0410">Iron transport</keyword>
<name>A0A1N6W0S8_9GAMM</name>
<keyword evidence="4 14" id="KW-1134">Transmembrane beta strand</keyword>
<keyword evidence="21" id="KW-1185">Reference proteome</keyword>
<evidence type="ECO:0000313" key="21">
    <source>
        <dbReference type="Proteomes" id="UP000186895"/>
    </source>
</evidence>
<keyword evidence="12" id="KW-0675">Receptor</keyword>
<evidence type="ECO:0000259" key="18">
    <source>
        <dbReference type="Pfam" id="PF00593"/>
    </source>
</evidence>
<feature type="signal peptide" evidence="17">
    <location>
        <begin position="1"/>
        <end position="33"/>
    </location>
</feature>
<feature type="region of interest" description="Disordered" evidence="16">
    <location>
        <begin position="265"/>
        <end position="285"/>
    </location>
</feature>
<keyword evidence="9" id="KW-0406">Ion transport</keyword>
<dbReference type="Pfam" id="PF07715">
    <property type="entry name" value="Plug"/>
    <property type="match status" value="1"/>
</dbReference>
<evidence type="ECO:0000256" key="6">
    <source>
        <dbReference type="ARBA" id="ARBA00022692"/>
    </source>
</evidence>
<keyword evidence="8" id="KW-0408">Iron</keyword>
<evidence type="ECO:0000256" key="13">
    <source>
        <dbReference type="ARBA" id="ARBA00023237"/>
    </source>
</evidence>
<keyword evidence="11 14" id="KW-0472">Membrane</keyword>
<dbReference type="GO" id="GO:0009279">
    <property type="term" value="C:cell outer membrane"/>
    <property type="evidence" value="ECO:0007669"/>
    <property type="project" value="UniProtKB-SubCell"/>
</dbReference>
<dbReference type="Pfam" id="PF00593">
    <property type="entry name" value="TonB_dep_Rec_b-barrel"/>
    <property type="match status" value="1"/>
</dbReference>
<dbReference type="InterPro" id="IPR036942">
    <property type="entry name" value="Beta-barrel_TonB_sf"/>
</dbReference>
<dbReference type="eggNOG" id="COG4773">
    <property type="taxonomic scope" value="Bacteria"/>
</dbReference>
<evidence type="ECO:0000256" key="16">
    <source>
        <dbReference type="SAM" id="MobiDB-lite"/>
    </source>
</evidence>
<comment type="similarity">
    <text evidence="2 14 15">Belongs to the TonB-dependent receptor family.</text>
</comment>
<dbReference type="PANTHER" id="PTHR32552:SF68">
    <property type="entry name" value="FERRICHROME OUTER MEMBRANE TRANSPORTER_PHAGE RECEPTOR"/>
    <property type="match status" value="1"/>
</dbReference>
<evidence type="ECO:0000256" key="7">
    <source>
        <dbReference type="ARBA" id="ARBA00022729"/>
    </source>
</evidence>
<evidence type="ECO:0000256" key="9">
    <source>
        <dbReference type="ARBA" id="ARBA00023065"/>
    </source>
</evidence>
<reference evidence="20 21" key="1">
    <citation type="submission" date="2017-01" db="EMBL/GenBank/DDBJ databases">
        <authorList>
            <person name="Mah S.A."/>
            <person name="Swanson W.J."/>
            <person name="Moy G.W."/>
            <person name="Vacquier V.D."/>
        </authorList>
    </citation>
    <scope>NUCLEOTIDE SEQUENCE [LARGE SCALE GENOMIC DNA]</scope>
    <source>
        <strain evidence="20 21">DSM 7027</strain>
    </source>
</reference>
<evidence type="ECO:0000256" key="14">
    <source>
        <dbReference type="PROSITE-ProRule" id="PRU01360"/>
    </source>
</evidence>
<dbReference type="InterPro" id="IPR037066">
    <property type="entry name" value="Plug_dom_sf"/>
</dbReference>
<dbReference type="GO" id="GO:0038023">
    <property type="term" value="F:signaling receptor activity"/>
    <property type="evidence" value="ECO:0007669"/>
    <property type="project" value="InterPro"/>
</dbReference>
<dbReference type="STRING" id="49186.SAMN05421647_109228"/>
<dbReference type="PROSITE" id="PS52016">
    <property type="entry name" value="TONB_DEPENDENT_REC_3"/>
    <property type="match status" value="1"/>
</dbReference>
<dbReference type="Gene3D" id="2.40.170.20">
    <property type="entry name" value="TonB-dependent receptor, beta-barrel domain"/>
    <property type="match status" value="1"/>
</dbReference>
<sequence>MQPASLHTPRLKPLTLAVHSALSLMLFATYAQAEEAQIESDTLVISATALKVETPLLETPRSVSSVGRTELEKRNVQQLDETFRYRAGVLAGLYGSDNNTDWFKVRGFDQSTYQDGLRIYRTGFYQWLPEPYGLERVEVFKGPASILYGEAPPGGVINAVSKRPTSLPQNEIEIQTGNRSHRQIGFDSSGPANETGSLRYRMVGLYKERDGDLDHTYNDRYYIAPSLEWDVSDATQLTFLASFQKDDGVPTNAFKLPYGTLDTSNGKVDPQTNYSEPGYDKDEHSQSSIGYELRHAFNSTWAFEQDFRYNRLDLDLRSTYIFYALDEQQGMRGHLQRDGKVESYALDNRLVGNWRSGRTEHTLLIGLDYQDQQVDGREADPFPFGEAMDLFNPEYGHYTPVSADQFIQRDIEKQQLGLYLQDQVRIDDRWVLLGSVRYDDAQTDNIDQTNGIKQVSDDTALTWSAGAMYLSDSGLNPYLSYTESFEPQLQTDSEGSLYEPLEGQQWEAGIKYAPAGWDGYVSAAYFDIEENNSIIPGPVARQDGKRTSKGLELEASGYLSNALQVTAAYTYTDARDKDDNRAALIPRHMASLWLDYDFQGTHLAGLKLGAGLRHVGESVDGDLRVPDYTLADLMASYDFGSQWTAQLNISNLTDEEYVASCDYWCYYGESRSVTASLKYRF</sequence>
<evidence type="ECO:0000256" key="15">
    <source>
        <dbReference type="RuleBase" id="RU003357"/>
    </source>
</evidence>
<dbReference type="CDD" id="cd01347">
    <property type="entry name" value="ligand_gated_channel"/>
    <property type="match status" value="1"/>
</dbReference>
<proteinExistence type="inferred from homology"/>
<evidence type="ECO:0000313" key="20">
    <source>
        <dbReference type="EMBL" id="SIQ83650.1"/>
    </source>
</evidence>
<dbReference type="SUPFAM" id="SSF56935">
    <property type="entry name" value="Porins"/>
    <property type="match status" value="1"/>
</dbReference>
<dbReference type="InterPro" id="IPR000531">
    <property type="entry name" value="Beta-barrel_TonB"/>
</dbReference>
<dbReference type="EMBL" id="FTMN01000009">
    <property type="protein sequence ID" value="SIQ83650.1"/>
    <property type="molecule type" value="Genomic_DNA"/>
</dbReference>
<evidence type="ECO:0000256" key="3">
    <source>
        <dbReference type="ARBA" id="ARBA00022448"/>
    </source>
</evidence>
<dbReference type="Proteomes" id="UP000186895">
    <property type="component" value="Unassembled WGS sequence"/>
</dbReference>
<evidence type="ECO:0000256" key="2">
    <source>
        <dbReference type="ARBA" id="ARBA00009810"/>
    </source>
</evidence>
<keyword evidence="13 14" id="KW-0998">Cell outer membrane</keyword>
<keyword evidence="6 14" id="KW-0812">Transmembrane</keyword>
<feature type="chain" id="PRO_5012455840" evidence="17">
    <location>
        <begin position="34"/>
        <end position="681"/>
    </location>
</feature>
<protein>
    <submittedName>
        <fullName evidence="20">Iron complex outermembrane recepter protein</fullName>
    </submittedName>
</protein>
<evidence type="ECO:0000256" key="4">
    <source>
        <dbReference type="ARBA" id="ARBA00022452"/>
    </source>
</evidence>
<dbReference type="InterPro" id="IPR012910">
    <property type="entry name" value="Plug_dom"/>
</dbReference>
<keyword evidence="10 15" id="KW-0798">TonB box</keyword>
<dbReference type="InterPro" id="IPR010105">
    <property type="entry name" value="TonB_sidphr_rcpt"/>
</dbReference>
<dbReference type="PANTHER" id="PTHR32552">
    <property type="entry name" value="FERRICHROME IRON RECEPTOR-RELATED"/>
    <property type="match status" value="1"/>
</dbReference>
<evidence type="ECO:0000256" key="17">
    <source>
        <dbReference type="SAM" id="SignalP"/>
    </source>
</evidence>
<evidence type="ECO:0000256" key="5">
    <source>
        <dbReference type="ARBA" id="ARBA00022496"/>
    </source>
</evidence>
<dbReference type="GO" id="GO:0015891">
    <property type="term" value="P:siderophore transport"/>
    <property type="evidence" value="ECO:0007669"/>
    <property type="project" value="InterPro"/>
</dbReference>
<feature type="domain" description="TonB-dependent receptor-like beta-barrel" evidence="18">
    <location>
        <begin position="229"/>
        <end position="652"/>
    </location>
</feature>
<organism evidence="20 21">
    <name type="scientific">Marinobacterium stanieri</name>
    <dbReference type="NCBI Taxonomy" id="49186"/>
    <lineage>
        <taxon>Bacteria</taxon>
        <taxon>Pseudomonadati</taxon>
        <taxon>Pseudomonadota</taxon>
        <taxon>Gammaproteobacteria</taxon>
        <taxon>Oceanospirillales</taxon>
        <taxon>Oceanospirillaceae</taxon>
        <taxon>Marinobacterium</taxon>
    </lineage>
</organism>
<comment type="subcellular location">
    <subcellularLocation>
        <location evidence="1 14">Cell outer membrane</location>
        <topology evidence="1 14">Multi-pass membrane protein</topology>
    </subcellularLocation>
</comment>
<dbReference type="AlphaFoldDB" id="A0A1N6W0S8"/>
<accession>A0A1N6W0S8</accession>
<evidence type="ECO:0000256" key="1">
    <source>
        <dbReference type="ARBA" id="ARBA00004571"/>
    </source>
</evidence>
<evidence type="ECO:0000256" key="8">
    <source>
        <dbReference type="ARBA" id="ARBA00023004"/>
    </source>
</evidence>